<dbReference type="GO" id="GO:0071038">
    <property type="term" value="P:TRAMP-dependent tRNA surveillance pathway"/>
    <property type="evidence" value="ECO:0007669"/>
    <property type="project" value="TreeGrafter"/>
</dbReference>
<dbReference type="GO" id="GO:0031499">
    <property type="term" value="C:TRAMP complex"/>
    <property type="evidence" value="ECO:0007669"/>
    <property type="project" value="TreeGrafter"/>
</dbReference>
<dbReference type="GO" id="GO:0008270">
    <property type="term" value="F:zinc ion binding"/>
    <property type="evidence" value="ECO:0007669"/>
    <property type="project" value="UniProtKB-KW"/>
</dbReference>
<feature type="compositionally biased region" description="Basic and acidic residues" evidence="10">
    <location>
        <begin position="82"/>
        <end position="96"/>
    </location>
</feature>
<feature type="domain" description="CCHC-type" evidence="11">
    <location>
        <begin position="233"/>
        <end position="248"/>
    </location>
</feature>
<dbReference type="GO" id="GO:0005730">
    <property type="term" value="C:nucleolus"/>
    <property type="evidence" value="ECO:0007669"/>
    <property type="project" value="UniProtKB-SubCell"/>
</dbReference>
<dbReference type="GO" id="GO:0071036">
    <property type="term" value="P:nuclear polyadenylation-dependent snoRNA catabolic process"/>
    <property type="evidence" value="ECO:0007669"/>
    <property type="project" value="TreeGrafter"/>
</dbReference>
<dbReference type="GO" id="GO:0003723">
    <property type="term" value="F:RNA binding"/>
    <property type="evidence" value="ECO:0007669"/>
    <property type="project" value="TreeGrafter"/>
</dbReference>
<evidence type="ECO:0000256" key="9">
    <source>
        <dbReference type="PROSITE-ProRule" id="PRU00047"/>
    </source>
</evidence>
<evidence type="ECO:0000256" key="2">
    <source>
        <dbReference type="ARBA" id="ARBA00022723"/>
    </source>
</evidence>
<dbReference type="FunFam" id="4.10.60.10:FF:000020">
    <property type="entry name" value="Zinc finger CCHC domain-containing protein 7"/>
    <property type="match status" value="1"/>
</dbReference>
<keyword evidence="6" id="KW-0539">Nucleus</keyword>
<keyword evidence="5" id="KW-0862">Zinc</keyword>
<keyword evidence="2" id="KW-0479">Metal-binding</keyword>
<dbReference type="GO" id="GO:0071039">
    <property type="term" value="P:nuclear polyadenylation-dependent CUT catabolic process"/>
    <property type="evidence" value="ECO:0007669"/>
    <property type="project" value="TreeGrafter"/>
</dbReference>
<dbReference type="SMART" id="SM00343">
    <property type="entry name" value="ZnF_C2HC"/>
    <property type="match status" value="5"/>
</dbReference>
<feature type="compositionally biased region" description="Basic residues" evidence="10">
    <location>
        <begin position="502"/>
        <end position="511"/>
    </location>
</feature>
<feature type="compositionally biased region" description="Basic residues" evidence="10">
    <location>
        <begin position="416"/>
        <end position="435"/>
    </location>
</feature>
<evidence type="ECO:0000259" key="11">
    <source>
        <dbReference type="PROSITE" id="PS50158"/>
    </source>
</evidence>
<name>V9KIY4_CALMI</name>
<proteinExistence type="evidence at transcript level"/>
<dbReference type="Gene3D" id="4.10.60.10">
    <property type="entry name" value="Zinc finger, CCHC-type"/>
    <property type="match status" value="2"/>
</dbReference>
<evidence type="ECO:0000256" key="8">
    <source>
        <dbReference type="ARBA" id="ARBA00043023"/>
    </source>
</evidence>
<dbReference type="InterPro" id="IPR001878">
    <property type="entry name" value="Znf_CCHC"/>
</dbReference>
<dbReference type="InterPro" id="IPR036875">
    <property type="entry name" value="Znf_CCHC_sf"/>
</dbReference>
<evidence type="ECO:0000256" key="5">
    <source>
        <dbReference type="ARBA" id="ARBA00022833"/>
    </source>
</evidence>
<evidence type="ECO:0000256" key="6">
    <source>
        <dbReference type="ARBA" id="ARBA00023242"/>
    </source>
</evidence>
<evidence type="ECO:0000256" key="3">
    <source>
        <dbReference type="ARBA" id="ARBA00022737"/>
    </source>
</evidence>
<organism evidence="12">
    <name type="scientific">Callorhinchus milii</name>
    <name type="common">Ghost shark</name>
    <dbReference type="NCBI Taxonomy" id="7868"/>
    <lineage>
        <taxon>Eukaryota</taxon>
        <taxon>Metazoa</taxon>
        <taxon>Chordata</taxon>
        <taxon>Craniata</taxon>
        <taxon>Vertebrata</taxon>
        <taxon>Chondrichthyes</taxon>
        <taxon>Holocephali</taxon>
        <taxon>Chimaeriformes</taxon>
        <taxon>Callorhinchidae</taxon>
        <taxon>Callorhinchus</taxon>
    </lineage>
</organism>
<feature type="region of interest" description="Disordered" evidence="10">
    <location>
        <begin position="410"/>
        <end position="462"/>
    </location>
</feature>
<dbReference type="GO" id="GO:0071031">
    <property type="term" value="P:nuclear mRNA surveillance of mRNA 3'-end processing"/>
    <property type="evidence" value="ECO:0007669"/>
    <property type="project" value="TreeGrafter"/>
</dbReference>
<dbReference type="InterPro" id="IPR051644">
    <property type="entry name" value="TRAMP_AT-DNA-binding"/>
</dbReference>
<feature type="compositionally biased region" description="Basic residues" evidence="10">
    <location>
        <begin position="451"/>
        <end position="461"/>
    </location>
</feature>
<dbReference type="PANTHER" id="PTHR46543">
    <property type="entry name" value="ZINC FINGER CCHC DOMAIN-CONTAINING PROTEIN 7"/>
    <property type="match status" value="1"/>
</dbReference>
<feature type="compositionally biased region" description="Basic and acidic residues" evidence="10">
    <location>
        <begin position="436"/>
        <end position="450"/>
    </location>
</feature>
<dbReference type="PANTHER" id="PTHR46543:SF1">
    <property type="entry name" value="ZINC FINGER CCHC DOMAIN-CONTAINING PROTEIN 7"/>
    <property type="match status" value="1"/>
</dbReference>
<sequence>MFSGYEDVEAYENDLYGEQISESEIDSDVEFQLYSQVHYASNLSEVDAPVQSFIENNVKKADNDVIVISDFADDDDSVYGSKDSKDSKSGATERDQSIEEFASHSSNHAFHSASNSSRTSGLCTSSKCRLAPADIAANSSLGRKRQQIQEFIILEDSDSSEEENDDEIKSWMILGHNEEEDKNLQFNIHTSARLNNEDAVQWSICDKDLQSQVTNRFRRNIQRYYVENQNVHCRNCNKRGHLTLNCPSPKKWPACCLCGVRGHLQRYCPERYCTNCNMPGHCFQKCIEGAYWKKQCRRCDMAGHYSDACPEIWRQYHVTTKPGPIVNGRSDTVRMRNIYCYNCSRRGHYGFECKARRMFSDNFPASPFVYHYDTAKEIGCRNYRIKKKMKVTFPDLQVASLVKMSEAEGKQVLSKKMLKRQKRELNKKRREKAKQKKSEKSSLTENPSEKHCHRSSKFSRKINKEIDKDFPRGLAACSPGLNRSQHTHHRGSLLFLPSEKYSRRKRKISKRKQTERESVPGLTKPRKKRKRARKNETHANEEASSGIANDLLIIKQRTKKVKRRSRKLD</sequence>
<evidence type="ECO:0000256" key="1">
    <source>
        <dbReference type="ARBA" id="ARBA00004604"/>
    </source>
</evidence>
<keyword evidence="4 9" id="KW-0863">Zinc-finger</keyword>
<feature type="region of interest" description="Disordered" evidence="10">
    <location>
        <begin position="77"/>
        <end position="96"/>
    </location>
</feature>
<dbReference type="AlphaFoldDB" id="V9KIY4"/>
<evidence type="ECO:0000256" key="7">
    <source>
        <dbReference type="ARBA" id="ARBA00041190"/>
    </source>
</evidence>
<reference evidence="12" key="1">
    <citation type="journal article" date="2014" name="Nature">
        <title>Elephant shark genome provides unique insights into gnathostome evolution.</title>
        <authorList>
            <consortium name="International Elephant Shark Genome Sequencing Consortium"/>
            <person name="Venkatesh B."/>
            <person name="Lee A.P."/>
            <person name="Ravi V."/>
            <person name="Maurya A.K."/>
            <person name="Lian M.M."/>
            <person name="Swann J.B."/>
            <person name="Ohta Y."/>
            <person name="Flajnik M.F."/>
            <person name="Sutoh Y."/>
            <person name="Kasahara M."/>
            <person name="Hoon S."/>
            <person name="Gangu V."/>
            <person name="Roy S.W."/>
            <person name="Irimia M."/>
            <person name="Korzh V."/>
            <person name="Kondrychyn I."/>
            <person name="Lim Z.W."/>
            <person name="Tay B.H."/>
            <person name="Tohari S."/>
            <person name="Kong K.W."/>
            <person name="Ho S."/>
            <person name="Lorente-Galdos B."/>
            <person name="Quilez J."/>
            <person name="Marques-Bonet T."/>
            <person name="Raney B.J."/>
            <person name="Ingham P.W."/>
            <person name="Tay A."/>
            <person name="Hillier L.W."/>
            <person name="Minx P."/>
            <person name="Boehm T."/>
            <person name="Wilson R.K."/>
            <person name="Brenner S."/>
            <person name="Warren W.C."/>
        </authorList>
    </citation>
    <scope>NUCLEOTIDE SEQUENCE</scope>
    <source>
        <tissue evidence="12">Heart</tissue>
    </source>
</reference>
<accession>V9KIY4</accession>
<feature type="domain" description="CCHC-type" evidence="11">
    <location>
        <begin position="340"/>
        <end position="354"/>
    </location>
</feature>
<dbReference type="GO" id="GO:0071035">
    <property type="term" value="P:nuclear polyadenylation-dependent rRNA catabolic process"/>
    <property type="evidence" value="ECO:0007669"/>
    <property type="project" value="TreeGrafter"/>
</dbReference>
<dbReference type="GO" id="GO:0071037">
    <property type="term" value="P:nuclear polyadenylation-dependent snRNA catabolic process"/>
    <property type="evidence" value="ECO:0007669"/>
    <property type="project" value="TreeGrafter"/>
</dbReference>
<evidence type="ECO:0000313" key="12">
    <source>
        <dbReference type="EMBL" id="AFO98015.1"/>
    </source>
</evidence>
<evidence type="ECO:0000256" key="10">
    <source>
        <dbReference type="SAM" id="MobiDB-lite"/>
    </source>
</evidence>
<feature type="compositionally biased region" description="Basic residues" evidence="10">
    <location>
        <begin position="556"/>
        <end position="569"/>
    </location>
</feature>
<evidence type="ECO:0000256" key="4">
    <source>
        <dbReference type="ARBA" id="ARBA00022771"/>
    </source>
</evidence>
<dbReference type="PROSITE" id="PS50158">
    <property type="entry name" value="ZF_CCHC"/>
    <property type="match status" value="2"/>
</dbReference>
<protein>
    <recommendedName>
        <fullName evidence="7">Zinc finger CCHC domain-containing protein 7</fullName>
    </recommendedName>
    <alternativeName>
        <fullName evidence="8">TRAMP-like complex RNA-binding factor ZCCHC7</fullName>
    </alternativeName>
</protein>
<keyword evidence="3" id="KW-0677">Repeat</keyword>
<dbReference type="EMBL" id="JW865498">
    <property type="protein sequence ID" value="AFO98015.1"/>
    <property type="molecule type" value="mRNA"/>
</dbReference>
<feature type="region of interest" description="Disordered" evidence="10">
    <location>
        <begin position="477"/>
        <end position="569"/>
    </location>
</feature>
<feature type="compositionally biased region" description="Basic residues" evidence="10">
    <location>
        <begin position="524"/>
        <end position="533"/>
    </location>
</feature>
<dbReference type="SUPFAM" id="SSF57756">
    <property type="entry name" value="Retrovirus zinc finger-like domains"/>
    <property type="match status" value="3"/>
</dbReference>
<comment type="subcellular location">
    <subcellularLocation>
        <location evidence="1">Nucleus</location>
        <location evidence="1">Nucleolus</location>
    </subcellularLocation>
</comment>